<feature type="transmembrane region" description="Helical" evidence="9">
    <location>
        <begin position="326"/>
        <end position="349"/>
    </location>
</feature>
<proteinExistence type="inferred from homology"/>
<accession>A0A366E8V5</accession>
<evidence type="ECO:0000256" key="8">
    <source>
        <dbReference type="ARBA" id="ARBA00023136"/>
    </source>
</evidence>
<evidence type="ECO:0000256" key="4">
    <source>
        <dbReference type="ARBA" id="ARBA00022692"/>
    </source>
</evidence>
<feature type="transmembrane region" description="Helical" evidence="9">
    <location>
        <begin position="361"/>
        <end position="382"/>
    </location>
</feature>
<keyword evidence="4 9" id="KW-0812">Transmembrane</keyword>
<feature type="transmembrane region" description="Helical" evidence="9">
    <location>
        <begin position="95"/>
        <end position="116"/>
    </location>
</feature>
<keyword evidence="13" id="KW-1185">Reference proteome</keyword>
<dbReference type="InterPro" id="IPR017871">
    <property type="entry name" value="ABC_transporter-like_CS"/>
</dbReference>
<feature type="transmembrane region" description="Helical" evidence="9">
    <location>
        <begin position="242"/>
        <end position="260"/>
    </location>
</feature>
<keyword evidence="7 9" id="KW-1133">Transmembrane helix</keyword>
<dbReference type="PANTHER" id="PTHR24221">
    <property type="entry name" value="ATP-BINDING CASSETTE SUB-FAMILY B"/>
    <property type="match status" value="1"/>
</dbReference>
<reference evidence="12 13" key="1">
    <citation type="submission" date="2018-06" db="EMBL/GenBank/DDBJ databases">
        <title>Genomic Encyclopedia of Type Strains, Phase IV (KMG-IV): sequencing the most valuable type-strain genomes for metagenomic binning, comparative biology and taxonomic classification.</title>
        <authorList>
            <person name="Goeker M."/>
        </authorList>
    </citation>
    <scope>NUCLEOTIDE SEQUENCE [LARGE SCALE GENOMIC DNA]</scope>
    <source>
        <strain evidence="12 13">DSM 25619</strain>
    </source>
</reference>
<dbReference type="SUPFAM" id="SSF90123">
    <property type="entry name" value="ABC transporter transmembrane region"/>
    <property type="match status" value="1"/>
</dbReference>
<dbReference type="InterPro" id="IPR003593">
    <property type="entry name" value="AAA+_ATPase"/>
</dbReference>
<keyword evidence="6 12" id="KW-0067">ATP-binding</keyword>
<comment type="caution">
    <text evidence="12">The sequence shown here is derived from an EMBL/GenBank/DDBJ whole genome shotgun (WGS) entry which is preliminary data.</text>
</comment>
<dbReference type="InterPro" id="IPR036640">
    <property type="entry name" value="ABC1_TM_sf"/>
</dbReference>
<dbReference type="SUPFAM" id="SSF52540">
    <property type="entry name" value="P-loop containing nucleoside triphosphate hydrolases"/>
    <property type="match status" value="1"/>
</dbReference>
<evidence type="ECO:0000313" key="13">
    <source>
        <dbReference type="Proteomes" id="UP000252893"/>
    </source>
</evidence>
<dbReference type="InterPro" id="IPR027417">
    <property type="entry name" value="P-loop_NTPase"/>
</dbReference>
<evidence type="ECO:0000256" key="9">
    <source>
        <dbReference type="SAM" id="Phobius"/>
    </source>
</evidence>
<dbReference type="SMART" id="SM00382">
    <property type="entry name" value="AAA"/>
    <property type="match status" value="1"/>
</dbReference>
<dbReference type="Proteomes" id="UP000252893">
    <property type="component" value="Unassembled WGS sequence"/>
</dbReference>
<evidence type="ECO:0000259" key="11">
    <source>
        <dbReference type="PROSITE" id="PS50929"/>
    </source>
</evidence>
<dbReference type="CDD" id="cd18582">
    <property type="entry name" value="ABC_6TM_ATM1_ABCB7"/>
    <property type="match status" value="1"/>
</dbReference>
<dbReference type="InterPro" id="IPR039421">
    <property type="entry name" value="Type_1_exporter"/>
</dbReference>
<evidence type="ECO:0000256" key="2">
    <source>
        <dbReference type="ARBA" id="ARBA00004651"/>
    </source>
</evidence>
<dbReference type="Pfam" id="PF00005">
    <property type="entry name" value="ABC_tran"/>
    <property type="match status" value="1"/>
</dbReference>
<dbReference type="Gene3D" id="1.20.1560.10">
    <property type="entry name" value="ABC transporter type 1, transmembrane domain"/>
    <property type="match status" value="1"/>
</dbReference>
<organism evidence="12 13">
    <name type="scientific">Pseudochrobactrum asaccharolyticum</name>
    <dbReference type="NCBI Taxonomy" id="354351"/>
    <lineage>
        <taxon>Bacteria</taxon>
        <taxon>Pseudomonadati</taxon>
        <taxon>Pseudomonadota</taxon>
        <taxon>Alphaproteobacteria</taxon>
        <taxon>Hyphomicrobiales</taxon>
        <taxon>Brucellaceae</taxon>
        <taxon>Pseudochrobactrum</taxon>
    </lineage>
</organism>
<dbReference type="GO" id="GO:0140359">
    <property type="term" value="F:ABC-type transporter activity"/>
    <property type="evidence" value="ECO:0007669"/>
    <property type="project" value="InterPro"/>
</dbReference>
<keyword evidence="8 9" id="KW-0472">Membrane</keyword>
<keyword evidence="5" id="KW-0547">Nucleotide-binding</keyword>
<sequence>MCCACLFQSFTTLCSSFVRIMATDMIRTGRKPQAALRKKKCLKNEGDGSGSSVALKEIMKKQKTVSAESGQTLKTLAKLWPYMWPSERHDLKMRVVWATFYLVIAKFVLMLVPYFFKWATDALDGSFTPQSWVPQIFVGALMLVVAYNLARIIQAGFNQLRDALFASVGQYAVRQLAYRTFVHMHKLSLRFHLERRTGGLSRVIERGVKGIETIVRFTILSSVPTLLEFALTAAIFGFAYGVSYLIVVAATVWLYMWFTVKASDWRISIRREMNESDTDANTKAIDSLLNFETVKYFGNEAMEAERYDRSMARYEKAATQTWTSLGWLNFGQAVIFGVGMMILMVMSAREVQAGTHTLGDFVFINALLMQLSLPLNMIGFIYREIRQGLTDIEQMFDLLEVEEEVKDKPEAQALAVSQGAIRFDNVSFAYDPSRPILRNVSFEVPSGKTIAIVGPSGAGKSTISRLLYRFYDVQQGSVTIDGQDIRDVTQVSLRHAIGMVPQDTVLFNDTIAYNIRYGRPSASEEEVEQAAKLAQIDRFIQLLPEGYQSMVGERGLKLSGGEKQRVAIARTILKAPPILILDEATSALDTATEQDIQQSLDLVSRDRTTLVIAHRLSTVISADEIIVLKDGQIAERGTHRDLLLQGGLYASMWDRQREADEAEARLRQVRENDEMGIVIRGAPAGE</sequence>
<dbReference type="GO" id="GO:0005886">
    <property type="term" value="C:plasma membrane"/>
    <property type="evidence" value="ECO:0007669"/>
    <property type="project" value="UniProtKB-SubCell"/>
</dbReference>
<dbReference type="FunFam" id="3.40.50.300:FF:003468">
    <property type="entry name" value="ABC transporter"/>
    <property type="match status" value="1"/>
</dbReference>
<dbReference type="PROSITE" id="PS50929">
    <property type="entry name" value="ABC_TM1F"/>
    <property type="match status" value="1"/>
</dbReference>
<evidence type="ECO:0000259" key="10">
    <source>
        <dbReference type="PROSITE" id="PS50893"/>
    </source>
</evidence>
<dbReference type="PROSITE" id="PS50893">
    <property type="entry name" value="ABC_TRANSPORTER_2"/>
    <property type="match status" value="1"/>
</dbReference>
<comment type="similarity">
    <text evidence="3">Belongs to the ABC transporter superfamily.</text>
</comment>
<dbReference type="InterPro" id="IPR003439">
    <property type="entry name" value="ABC_transporter-like_ATP-bd"/>
</dbReference>
<protein>
    <submittedName>
        <fullName evidence="12">ATP-binding cassette subfamily B protein</fullName>
    </submittedName>
</protein>
<dbReference type="PROSITE" id="PS00211">
    <property type="entry name" value="ABC_TRANSPORTER_1"/>
    <property type="match status" value="1"/>
</dbReference>
<evidence type="ECO:0000256" key="5">
    <source>
        <dbReference type="ARBA" id="ARBA00022741"/>
    </source>
</evidence>
<dbReference type="GO" id="GO:0016887">
    <property type="term" value="F:ATP hydrolysis activity"/>
    <property type="evidence" value="ECO:0007669"/>
    <property type="project" value="InterPro"/>
</dbReference>
<dbReference type="GO" id="GO:0005524">
    <property type="term" value="F:ATP binding"/>
    <property type="evidence" value="ECO:0007669"/>
    <property type="project" value="UniProtKB-KW"/>
</dbReference>
<evidence type="ECO:0000256" key="7">
    <source>
        <dbReference type="ARBA" id="ARBA00022989"/>
    </source>
</evidence>
<name>A0A366E8V5_9HYPH</name>
<evidence type="ECO:0000256" key="6">
    <source>
        <dbReference type="ARBA" id="ARBA00022840"/>
    </source>
</evidence>
<dbReference type="CDD" id="cd03253">
    <property type="entry name" value="ABCC_ATM1_transporter"/>
    <property type="match status" value="1"/>
</dbReference>
<evidence type="ECO:0000256" key="3">
    <source>
        <dbReference type="ARBA" id="ARBA00005417"/>
    </source>
</evidence>
<feature type="domain" description="ABC transmembrane type-1" evidence="11">
    <location>
        <begin position="96"/>
        <end position="387"/>
    </location>
</feature>
<dbReference type="Gene3D" id="3.40.50.300">
    <property type="entry name" value="P-loop containing nucleotide triphosphate hydrolases"/>
    <property type="match status" value="1"/>
</dbReference>
<dbReference type="AlphaFoldDB" id="A0A366E8V5"/>
<dbReference type="PANTHER" id="PTHR24221:SF654">
    <property type="entry name" value="ATP-BINDING CASSETTE SUB-FAMILY B MEMBER 6"/>
    <property type="match status" value="1"/>
</dbReference>
<feature type="domain" description="ABC transporter" evidence="10">
    <location>
        <begin position="421"/>
        <end position="655"/>
    </location>
</feature>
<dbReference type="InterPro" id="IPR011527">
    <property type="entry name" value="ABC1_TM_dom"/>
</dbReference>
<comment type="subcellular location">
    <subcellularLocation>
        <location evidence="1">Cell inner membrane</location>
    </subcellularLocation>
    <subcellularLocation>
        <location evidence="2">Cell membrane</location>
        <topology evidence="2">Multi-pass membrane protein</topology>
    </subcellularLocation>
</comment>
<evidence type="ECO:0000313" key="12">
    <source>
        <dbReference type="EMBL" id="RBO98806.1"/>
    </source>
</evidence>
<feature type="transmembrane region" description="Helical" evidence="9">
    <location>
        <begin position="132"/>
        <end position="150"/>
    </location>
</feature>
<gene>
    <name evidence="12" type="ORF">DFR47_101407</name>
</gene>
<evidence type="ECO:0000256" key="1">
    <source>
        <dbReference type="ARBA" id="ARBA00004533"/>
    </source>
</evidence>
<dbReference type="EMBL" id="QNRH01000001">
    <property type="protein sequence ID" value="RBO98806.1"/>
    <property type="molecule type" value="Genomic_DNA"/>
</dbReference>
<dbReference type="Pfam" id="PF00664">
    <property type="entry name" value="ABC_membrane"/>
    <property type="match status" value="1"/>
</dbReference>